<proteinExistence type="predicted"/>
<dbReference type="Gene3D" id="1.10.260.40">
    <property type="entry name" value="lambda repressor-like DNA-binding domains"/>
    <property type="match status" value="1"/>
</dbReference>
<dbReference type="AlphaFoldDB" id="A0A1T5BCA9"/>
<evidence type="ECO:0000313" key="4">
    <source>
        <dbReference type="Proteomes" id="UP000190897"/>
    </source>
</evidence>
<dbReference type="PANTHER" id="PTHR46558">
    <property type="entry name" value="TRACRIPTIONAL REGULATORY PROTEIN-RELATED-RELATED"/>
    <property type="match status" value="1"/>
</dbReference>
<dbReference type="PROSITE" id="PS50943">
    <property type="entry name" value="HTH_CROC1"/>
    <property type="match status" value="1"/>
</dbReference>
<dbReference type="InterPro" id="IPR010982">
    <property type="entry name" value="Lambda_DNA-bd_dom_sf"/>
</dbReference>
<evidence type="ECO:0000259" key="2">
    <source>
        <dbReference type="PROSITE" id="PS50943"/>
    </source>
</evidence>
<dbReference type="SUPFAM" id="SSF47413">
    <property type="entry name" value="lambda repressor-like DNA-binding domains"/>
    <property type="match status" value="1"/>
</dbReference>
<accession>A0A1T5BCA9</accession>
<dbReference type="SMART" id="SM00530">
    <property type="entry name" value="HTH_XRE"/>
    <property type="match status" value="1"/>
</dbReference>
<keyword evidence="1" id="KW-0238">DNA-binding</keyword>
<keyword evidence="4" id="KW-1185">Reference proteome</keyword>
<sequence length="137" mass="16007">MVEIEKFLILRLKYLPAYIYFQHTIMNIIASNLLTKREEKRLTQAYMAFLSGMSQPNYSDIERGKTRPSIDQLKRFSEILDVSVDELISEVKKQKIPQGRESFNVPKGRQSALLKAIEERDKYIKLLEGQLADLKKK</sequence>
<organism evidence="3 4">
    <name type="scientific">Dyadobacter psychrophilus</name>
    <dbReference type="NCBI Taxonomy" id="651661"/>
    <lineage>
        <taxon>Bacteria</taxon>
        <taxon>Pseudomonadati</taxon>
        <taxon>Bacteroidota</taxon>
        <taxon>Cytophagia</taxon>
        <taxon>Cytophagales</taxon>
        <taxon>Spirosomataceae</taxon>
        <taxon>Dyadobacter</taxon>
    </lineage>
</organism>
<feature type="domain" description="HTH cro/C1-type" evidence="2">
    <location>
        <begin position="33"/>
        <end position="87"/>
    </location>
</feature>
<dbReference type="Pfam" id="PF01381">
    <property type="entry name" value="HTH_3"/>
    <property type="match status" value="1"/>
</dbReference>
<dbReference type="EMBL" id="FUZA01000001">
    <property type="protein sequence ID" value="SKB44896.1"/>
    <property type="molecule type" value="Genomic_DNA"/>
</dbReference>
<evidence type="ECO:0000313" key="3">
    <source>
        <dbReference type="EMBL" id="SKB44896.1"/>
    </source>
</evidence>
<reference evidence="4" key="1">
    <citation type="submission" date="2017-02" db="EMBL/GenBank/DDBJ databases">
        <authorList>
            <person name="Varghese N."/>
            <person name="Submissions S."/>
        </authorList>
    </citation>
    <scope>NUCLEOTIDE SEQUENCE [LARGE SCALE GENOMIC DNA]</scope>
    <source>
        <strain evidence="4">DSM 22270</strain>
    </source>
</reference>
<protein>
    <submittedName>
        <fullName evidence="3">Helix-turn-helix</fullName>
    </submittedName>
</protein>
<dbReference type="CDD" id="cd00093">
    <property type="entry name" value="HTH_XRE"/>
    <property type="match status" value="1"/>
</dbReference>
<dbReference type="STRING" id="651661.SAMN05660293_00239"/>
<evidence type="ECO:0000256" key="1">
    <source>
        <dbReference type="ARBA" id="ARBA00023125"/>
    </source>
</evidence>
<gene>
    <name evidence="3" type="ORF">SAMN05660293_00239</name>
</gene>
<dbReference type="InterPro" id="IPR001387">
    <property type="entry name" value="Cro/C1-type_HTH"/>
</dbReference>
<dbReference type="PANTHER" id="PTHR46558:SF11">
    <property type="entry name" value="HTH-TYPE TRANSCRIPTIONAL REGULATOR XRE"/>
    <property type="match status" value="1"/>
</dbReference>
<dbReference type="GO" id="GO:0003677">
    <property type="term" value="F:DNA binding"/>
    <property type="evidence" value="ECO:0007669"/>
    <property type="project" value="UniProtKB-KW"/>
</dbReference>
<dbReference type="Proteomes" id="UP000190897">
    <property type="component" value="Unassembled WGS sequence"/>
</dbReference>
<name>A0A1T5BCA9_9BACT</name>